<evidence type="ECO:0000313" key="2">
    <source>
        <dbReference type="Proteomes" id="UP000192920"/>
    </source>
</evidence>
<dbReference type="Pfam" id="PF02597">
    <property type="entry name" value="ThiS"/>
    <property type="match status" value="1"/>
</dbReference>
<gene>
    <name evidence="1" type="ORF">SAMN02745746_00963</name>
</gene>
<proteinExistence type="predicted"/>
<dbReference type="PANTHER" id="PTHR38031">
    <property type="entry name" value="SULFUR CARRIER PROTEIN SLR0821-RELATED"/>
    <property type="match status" value="1"/>
</dbReference>
<dbReference type="SUPFAM" id="SSF54285">
    <property type="entry name" value="MoaD/ThiS"/>
    <property type="match status" value="1"/>
</dbReference>
<dbReference type="InterPro" id="IPR012675">
    <property type="entry name" value="Beta-grasp_dom_sf"/>
</dbReference>
<evidence type="ECO:0000313" key="1">
    <source>
        <dbReference type="EMBL" id="SMF05672.1"/>
    </source>
</evidence>
<organism evidence="1 2">
    <name type="scientific">Pseudogulbenkiania subflava DSM 22618</name>
    <dbReference type="NCBI Taxonomy" id="1123014"/>
    <lineage>
        <taxon>Bacteria</taxon>
        <taxon>Pseudomonadati</taxon>
        <taxon>Pseudomonadota</taxon>
        <taxon>Betaproteobacteria</taxon>
        <taxon>Neisseriales</taxon>
        <taxon>Chromobacteriaceae</taxon>
        <taxon>Pseudogulbenkiania</taxon>
    </lineage>
</organism>
<dbReference type="AlphaFoldDB" id="A0A1Y6BDH6"/>
<dbReference type="STRING" id="1123014.SAMN02745746_00963"/>
<reference evidence="2" key="1">
    <citation type="submission" date="2017-04" db="EMBL/GenBank/DDBJ databases">
        <authorList>
            <person name="Varghese N."/>
            <person name="Submissions S."/>
        </authorList>
    </citation>
    <scope>NUCLEOTIDE SEQUENCE [LARGE SCALE GENOMIC DNA]</scope>
    <source>
        <strain evidence="2">DSM 22618</strain>
    </source>
</reference>
<dbReference type="RefSeq" id="WP_085275297.1">
    <property type="nucleotide sequence ID" value="NZ_FXAG01000004.1"/>
</dbReference>
<name>A0A1Y6BDH6_9NEIS</name>
<keyword evidence="2" id="KW-1185">Reference proteome</keyword>
<dbReference type="Proteomes" id="UP000192920">
    <property type="component" value="Unassembled WGS sequence"/>
</dbReference>
<dbReference type="PANTHER" id="PTHR38031:SF1">
    <property type="entry name" value="SULFUR CARRIER PROTEIN CYSO"/>
    <property type="match status" value="1"/>
</dbReference>
<dbReference type="InterPro" id="IPR003749">
    <property type="entry name" value="ThiS/MoaD-like"/>
</dbReference>
<accession>A0A1Y6BDH6</accession>
<dbReference type="Gene3D" id="3.10.20.30">
    <property type="match status" value="1"/>
</dbReference>
<sequence length="89" mass="9751">MPHITFAAAIQRHIVCPEREVVAPTVGAALEAVFALQPELRGYLLDDQGQLRRHMAIFVDGHAIRDRQRLGDHVAPGSRIYVVQALSGG</sequence>
<dbReference type="EMBL" id="FXAG01000004">
    <property type="protein sequence ID" value="SMF05672.1"/>
    <property type="molecule type" value="Genomic_DNA"/>
</dbReference>
<dbReference type="InterPro" id="IPR052045">
    <property type="entry name" value="Sulfur_Carrier/Prot_Modifier"/>
</dbReference>
<protein>
    <submittedName>
        <fullName evidence="1">Molybdopterin synthase subunit MoaD</fullName>
    </submittedName>
</protein>
<dbReference type="InterPro" id="IPR016155">
    <property type="entry name" value="Mopterin_synth/thiamin_S_b"/>
</dbReference>